<feature type="signal peptide" evidence="1">
    <location>
        <begin position="1"/>
        <end position="20"/>
    </location>
</feature>
<evidence type="ECO:0000313" key="3">
    <source>
        <dbReference type="Proteomes" id="UP000763088"/>
    </source>
</evidence>
<dbReference type="InterPro" id="IPR025584">
    <property type="entry name" value="Cthe_2159"/>
</dbReference>
<dbReference type="Pfam" id="PF14262">
    <property type="entry name" value="Cthe_2159"/>
    <property type="match status" value="1"/>
</dbReference>
<feature type="chain" id="PRO_5038125591" evidence="1">
    <location>
        <begin position="21"/>
        <end position="370"/>
    </location>
</feature>
<dbReference type="EMBL" id="SUYD01000009">
    <property type="protein sequence ID" value="MBE6266467.1"/>
    <property type="molecule type" value="Genomic_DNA"/>
</dbReference>
<dbReference type="PROSITE" id="PS51257">
    <property type="entry name" value="PROKAR_LIPOPROTEIN"/>
    <property type="match status" value="1"/>
</dbReference>
<evidence type="ECO:0000313" key="2">
    <source>
        <dbReference type="EMBL" id="MBE6266467.1"/>
    </source>
</evidence>
<keyword evidence="1" id="KW-0732">Signal</keyword>
<dbReference type="Proteomes" id="UP000763088">
    <property type="component" value="Unassembled WGS sequence"/>
</dbReference>
<proteinExistence type="predicted"/>
<organism evidence="2 3">
    <name type="scientific">Xylanibacter ruminicola</name>
    <name type="common">Prevotella ruminicola</name>
    <dbReference type="NCBI Taxonomy" id="839"/>
    <lineage>
        <taxon>Bacteria</taxon>
        <taxon>Pseudomonadati</taxon>
        <taxon>Bacteroidota</taxon>
        <taxon>Bacteroidia</taxon>
        <taxon>Bacteroidales</taxon>
        <taxon>Prevotellaceae</taxon>
        <taxon>Xylanibacter</taxon>
    </lineage>
</organism>
<sequence>MMKKIMIWLMAAAMITACQNDDTDFSEYINGGQSGVTTISIAYNGTSVSITGDTKGYVATNGADVTVNATNSTDSLLLVLSGTTTDGSLLIFREKQFGIKLNGVSINNNDGPAINNQCSKALYLDVADGTTNTLTDGTSYNESVSYQQKGTLFSEGQIYFLGTGTLKVTGNSKNAIACDDYIIMDQATVYANTTTGNGIKVNDGIWINGGALNIGVTADGGRGIKCDSTVTISGGTTIITTSGDCVYDSDEQDYSSAACIKCDYDFTMTAGKLVMNSSGDGGKGLNCSTKVAFSGGELTATTIGSNDNGKPKAVKGDGGIIVSGGTFKANVNKSWACDNGTDSEMPEDHLTVTGSPQTATITKKSVEITY</sequence>
<gene>
    <name evidence="2" type="ORF">E7102_08360</name>
</gene>
<protein>
    <submittedName>
        <fullName evidence="2">Carbohydrate-binding domain-containing protein</fullName>
    </submittedName>
</protein>
<evidence type="ECO:0000256" key="1">
    <source>
        <dbReference type="SAM" id="SignalP"/>
    </source>
</evidence>
<name>A0A928BUS1_XYLRU</name>
<dbReference type="AlphaFoldDB" id="A0A928BUS1"/>
<accession>A0A928BUS1</accession>
<comment type="caution">
    <text evidence="2">The sequence shown here is derived from an EMBL/GenBank/DDBJ whole genome shotgun (WGS) entry which is preliminary data.</text>
</comment>
<reference evidence="2" key="1">
    <citation type="submission" date="2019-04" db="EMBL/GenBank/DDBJ databases">
        <title>Evolution of Biomass-Degrading Anaerobic Consortia Revealed by Metagenomics.</title>
        <authorList>
            <person name="Peng X."/>
        </authorList>
    </citation>
    <scope>NUCLEOTIDE SEQUENCE</scope>
    <source>
        <strain evidence="2">SIG141</strain>
    </source>
</reference>